<reference evidence="2" key="1">
    <citation type="journal article" date="2020" name="Ecol. Evol.">
        <title>Genome structure and content of the rice root-knot nematode (Meloidogyne graminicola).</title>
        <authorList>
            <person name="Phan N.T."/>
            <person name="Danchin E.G.J."/>
            <person name="Klopp C."/>
            <person name="Perfus-Barbeoch L."/>
            <person name="Kozlowski D.K."/>
            <person name="Koutsovoulos G.D."/>
            <person name="Lopez-Roques C."/>
            <person name="Bouchez O."/>
            <person name="Zahm M."/>
            <person name="Besnard G."/>
            <person name="Bellafiore S."/>
        </authorList>
    </citation>
    <scope>NUCLEOTIDE SEQUENCE</scope>
    <source>
        <strain evidence="2">VN-18</strain>
    </source>
</reference>
<dbReference type="EMBL" id="JABEBT010000043">
    <property type="protein sequence ID" value="KAF7635368.1"/>
    <property type="molecule type" value="Genomic_DNA"/>
</dbReference>
<dbReference type="OrthoDB" id="10481020at2759"/>
<evidence type="ECO:0000313" key="3">
    <source>
        <dbReference type="Proteomes" id="UP000605970"/>
    </source>
</evidence>
<dbReference type="Proteomes" id="UP000605970">
    <property type="component" value="Unassembled WGS sequence"/>
</dbReference>
<gene>
    <name evidence="2" type="ORF">Mgra_00005188</name>
</gene>
<proteinExistence type="predicted"/>
<accession>A0A8S9ZQE7</accession>
<protein>
    <submittedName>
        <fullName evidence="2">Uncharacterized protein</fullName>
    </submittedName>
</protein>
<comment type="caution">
    <text evidence="2">The sequence shown here is derived from an EMBL/GenBank/DDBJ whole genome shotgun (WGS) entry which is preliminary data.</text>
</comment>
<dbReference type="AlphaFoldDB" id="A0A8S9ZQE7"/>
<name>A0A8S9ZQE7_9BILA</name>
<feature type="signal peptide" evidence="1">
    <location>
        <begin position="1"/>
        <end position="22"/>
    </location>
</feature>
<sequence>MFKTTFWSFLLINFLPKICVLAQSPVTETLPELKLIVYTLPQCNILLENISIKIKDYEEQWNYVLNAARNISSKQGEVLYINGSSEDDGHLQDHHNEWTISEDMEIEKEPEILKDSNGINILKKHLKELGKTELANLDGIEKYLERQLRQSRHKHCLLSLVKGLAEKQHFPVHFRVEAIALNKEIRELFNNSNIREIDVAKAEISLANYEPDASSSMALYGIITGKDGQNVFYGISTAKENTRTKRKGGGLPTIGYDVNIFILIN</sequence>
<organism evidence="2 3">
    <name type="scientific">Meloidogyne graminicola</name>
    <dbReference type="NCBI Taxonomy" id="189291"/>
    <lineage>
        <taxon>Eukaryota</taxon>
        <taxon>Metazoa</taxon>
        <taxon>Ecdysozoa</taxon>
        <taxon>Nematoda</taxon>
        <taxon>Chromadorea</taxon>
        <taxon>Rhabditida</taxon>
        <taxon>Tylenchina</taxon>
        <taxon>Tylenchomorpha</taxon>
        <taxon>Tylenchoidea</taxon>
        <taxon>Meloidogynidae</taxon>
        <taxon>Meloidogyninae</taxon>
        <taxon>Meloidogyne</taxon>
    </lineage>
</organism>
<feature type="chain" id="PRO_5035772446" evidence="1">
    <location>
        <begin position="23"/>
        <end position="265"/>
    </location>
</feature>
<evidence type="ECO:0000256" key="1">
    <source>
        <dbReference type="SAM" id="SignalP"/>
    </source>
</evidence>
<keyword evidence="1" id="KW-0732">Signal</keyword>
<evidence type="ECO:0000313" key="2">
    <source>
        <dbReference type="EMBL" id="KAF7635368.1"/>
    </source>
</evidence>
<keyword evidence="3" id="KW-1185">Reference proteome</keyword>